<evidence type="ECO:0000313" key="3">
    <source>
        <dbReference type="Proteomes" id="UP000179113"/>
    </source>
</evidence>
<dbReference type="Proteomes" id="UP000179113">
    <property type="component" value="Unassembled WGS sequence"/>
</dbReference>
<comment type="caution">
    <text evidence="2">The sequence shown here is derived from an EMBL/GenBank/DDBJ whole genome shotgun (WGS) entry which is preliminary data.</text>
</comment>
<keyword evidence="1" id="KW-1133">Transmembrane helix</keyword>
<dbReference type="EMBL" id="MEWA01000009">
    <property type="protein sequence ID" value="OGC70201.1"/>
    <property type="molecule type" value="Genomic_DNA"/>
</dbReference>
<proteinExistence type="predicted"/>
<feature type="transmembrane region" description="Helical" evidence="1">
    <location>
        <begin position="13"/>
        <end position="37"/>
    </location>
</feature>
<feature type="transmembrane region" description="Helical" evidence="1">
    <location>
        <begin position="75"/>
        <end position="96"/>
    </location>
</feature>
<dbReference type="AlphaFoldDB" id="A0A1F4WLD7"/>
<sequence length="125" mass="13234">MSKTNSSSQPQRYLLKAALQTISLLFAFAALAVILRYDSGFSGAFWIMVIVTTLGGIAGISALYAIRFYGNAGGVVMQAFAVAALAILFILVNAFVQETPEMLPSFLMLGIFGAVGAIAFALSER</sequence>
<accession>A0A1F4WLD7</accession>
<organism evidence="2 3">
    <name type="scientific">candidate division WWE3 bacterium RIFOXYC1_FULL_39_7</name>
    <dbReference type="NCBI Taxonomy" id="1802643"/>
    <lineage>
        <taxon>Bacteria</taxon>
        <taxon>Katanobacteria</taxon>
    </lineage>
</organism>
<evidence type="ECO:0000256" key="1">
    <source>
        <dbReference type="SAM" id="Phobius"/>
    </source>
</evidence>
<evidence type="ECO:0000313" key="2">
    <source>
        <dbReference type="EMBL" id="OGC70201.1"/>
    </source>
</evidence>
<keyword evidence="1" id="KW-0472">Membrane</keyword>
<protein>
    <recommendedName>
        <fullName evidence="4">TIGR04086 family membrane protein</fullName>
    </recommendedName>
</protein>
<keyword evidence="1" id="KW-0812">Transmembrane</keyword>
<reference evidence="2 3" key="1">
    <citation type="journal article" date="2016" name="Nat. Commun.">
        <title>Thousands of microbial genomes shed light on interconnected biogeochemical processes in an aquifer system.</title>
        <authorList>
            <person name="Anantharaman K."/>
            <person name="Brown C.T."/>
            <person name="Hug L.A."/>
            <person name="Sharon I."/>
            <person name="Castelle C.J."/>
            <person name="Probst A.J."/>
            <person name="Thomas B.C."/>
            <person name="Singh A."/>
            <person name="Wilkins M.J."/>
            <person name="Karaoz U."/>
            <person name="Brodie E.L."/>
            <person name="Williams K.H."/>
            <person name="Hubbard S.S."/>
            <person name="Banfield J.F."/>
        </authorList>
    </citation>
    <scope>NUCLEOTIDE SEQUENCE [LARGE SCALE GENOMIC DNA]</scope>
</reference>
<feature type="transmembrane region" description="Helical" evidence="1">
    <location>
        <begin position="43"/>
        <end position="66"/>
    </location>
</feature>
<gene>
    <name evidence="2" type="ORF">A2415_00830</name>
</gene>
<name>A0A1F4WLD7_UNCKA</name>
<feature type="transmembrane region" description="Helical" evidence="1">
    <location>
        <begin position="102"/>
        <end position="122"/>
    </location>
</feature>
<evidence type="ECO:0008006" key="4">
    <source>
        <dbReference type="Google" id="ProtNLM"/>
    </source>
</evidence>